<feature type="compositionally biased region" description="Basic and acidic residues" evidence="1">
    <location>
        <begin position="1"/>
        <end position="10"/>
    </location>
</feature>
<keyword evidence="3" id="KW-1185">Reference proteome</keyword>
<organism evidence="2 3">
    <name type="scientific">Steinernema carpocapsae</name>
    <name type="common">Entomopathogenic nematode</name>
    <dbReference type="NCBI Taxonomy" id="34508"/>
    <lineage>
        <taxon>Eukaryota</taxon>
        <taxon>Metazoa</taxon>
        <taxon>Ecdysozoa</taxon>
        <taxon>Nematoda</taxon>
        <taxon>Chromadorea</taxon>
        <taxon>Rhabditida</taxon>
        <taxon>Tylenchina</taxon>
        <taxon>Panagrolaimomorpha</taxon>
        <taxon>Strongyloidoidea</taxon>
        <taxon>Steinernematidae</taxon>
        <taxon>Steinernema</taxon>
    </lineage>
</organism>
<dbReference type="EMBL" id="AZBU02000001">
    <property type="protein sequence ID" value="TMS33225.1"/>
    <property type="molecule type" value="Genomic_DNA"/>
</dbReference>
<gene>
    <name evidence="2" type="ORF">L596_000988</name>
</gene>
<evidence type="ECO:0000313" key="3">
    <source>
        <dbReference type="Proteomes" id="UP000298663"/>
    </source>
</evidence>
<sequence>MDEFQVPEHSRRLRKPSVRDSAAADRRNTRNPPPEFAPSREWRREAGGRARGRLQTLQTHIASSSASRSPKAIFEAGDFQPLSRPKMTSAKWDAFRSFRRATQEQTADDPGPGWWSSNFVKVSLVFRSYLSSKCAVLNTETLRKSLLGITNCERLISPHFCGFSNFRA</sequence>
<accession>A0A4U8UM32</accession>
<proteinExistence type="predicted"/>
<reference evidence="2 3" key="2">
    <citation type="journal article" date="2019" name="G3 (Bethesda)">
        <title>Hybrid Assembly of the Genome of the Entomopathogenic Nematode Steinernema carpocapsae Identifies the X-Chromosome.</title>
        <authorList>
            <person name="Serra L."/>
            <person name="Macchietto M."/>
            <person name="Macias-Munoz A."/>
            <person name="McGill C.J."/>
            <person name="Rodriguez I.M."/>
            <person name="Rodriguez B."/>
            <person name="Murad R."/>
            <person name="Mortazavi A."/>
        </authorList>
    </citation>
    <scope>NUCLEOTIDE SEQUENCE [LARGE SCALE GENOMIC DNA]</scope>
    <source>
        <strain evidence="2 3">ALL</strain>
    </source>
</reference>
<evidence type="ECO:0000256" key="1">
    <source>
        <dbReference type="SAM" id="MobiDB-lite"/>
    </source>
</evidence>
<comment type="caution">
    <text evidence="2">The sequence shown here is derived from an EMBL/GenBank/DDBJ whole genome shotgun (WGS) entry which is preliminary data.</text>
</comment>
<dbReference type="AlphaFoldDB" id="A0A4U8UM32"/>
<name>A0A4U8UM32_STECR</name>
<dbReference type="Proteomes" id="UP000298663">
    <property type="component" value="Chromosome X"/>
</dbReference>
<reference evidence="2 3" key="1">
    <citation type="journal article" date="2015" name="Genome Biol.">
        <title>Comparative genomics of Steinernema reveals deeply conserved gene regulatory networks.</title>
        <authorList>
            <person name="Dillman A.R."/>
            <person name="Macchietto M."/>
            <person name="Porter C.F."/>
            <person name="Rogers A."/>
            <person name="Williams B."/>
            <person name="Antoshechkin I."/>
            <person name="Lee M.M."/>
            <person name="Goodwin Z."/>
            <person name="Lu X."/>
            <person name="Lewis E.E."/>
            <person name="Goodrich-Blair H."/>
            <person name="Stock S.P."/>
            <person name="Adams B.J."/>
            <person name="Sternberg P.W."/>
            <person name="Mortazavi A."/>
        </authorList>
    </citation>
    <scope>NUCLEOTIDE SEQUENCE [LARGE SCALE GENOMIC DNA]</scope>
    <source>
        <strain evidence="2 3">ALL</strain>
    </source>
</reference>
<evidence type="ECO:0000313" key="2">
    <source>
        <dbReference type="EMBL" id="TMS33225.1"/>
    </source>
</evidence>
<feature type="compositionally biased region" description="Basic and acidic residues" evidence="1">
    <location>
        <begin position="38"/>
        <end position="48"/>
    </location>
</feature>
<protein>
    <submittedName>
        <fullName evidence="2">Uncharacterized protein</fullName>
    </submittedName>
</protein>
<dbReference type="EMBL" id="CM016762">
    <property type="protein sequence ID" value="TMS33225.1"/>
    <property type="molecule type" value="Genomic_DNA"/>
</dbReference>
<feature type="region of interest" description="Disordered" evidence="1">
    <location>
        <begin position="1"/>
        <end position="51"/>
    </location>
</feature>